<comment type="function">
    <text evidence="1 7">RNaseP catalyzes the removal of the 5'-leader sequence from pre-tRNA to produce the mature 5'-terminus. It can also cleave other RNA substrates such as 4.5S RNA. The protein component plays an auxiliary but essential role in vivo by binding to the 5'-leader sequence and broadening the substrate specificity of the ribozyme.</text>
</comment>
<dbReference type="Pfam" id="PF00825">
    <property type="entry name" value="Ribonuclease_P"/>
    <property type="match status" value="1"/>
</dbReference>
<evidence type="ECO:0000256" key="1">
    <source>
        <dbReference type="ARBA" id="ARBA00002663"/>
    </source>
</evidence>
<evidence type="ECO:0000256" key="4">
    <source>
        <dbReference type="ARBA" id="ARBA00022759"/>
    </source>
</evidence>
<dbReference type="NCBIfam" id="TIGR00188">
    <property type="entry name" value="rnpA"/>
    <property type="match status" value="1"/>
</dbReference>
<comment type="caution">
    <text evidence="9">The sequence shown here is derived from an EMBL/GenBank/DDBJ whole genome shotgun (WGS) entry which is preliminary data.</text>
</comment>
<comment type="similarity">
    <text evidence="7">Belongs to the RnpA family.</text>
</comment>
<dbReference type="SUPFAM" id="SSF54211">
    <property type="entry name" value="Ribosomal protein S5 domain 2-like"/>
    <property type="match status" value="1"/>
</dbReference>
<dbReference type="Proteomes" id="UP000233565">
    <property type="component" value="Unassembled WGS sequence"/>
</dbReference>
<evidence type="ECO:0000256" key="2">
    <source>
        <dbReference type="ARBA" id="ARBA00022694"/>
    </source>
</evidence>
<accession>A0ABX4QZD9</accession>
<evidence type="ECO:0000256" key="3">
    <source>
        <dbReference type="ARBA" id="ARBA00022722"/>
    </source>
</evidence>
<evidence type="ECO:0000256" key="8">
    <source>
        <dbReference type="NCBIfam" id="TIGR00188"/>
    </source>
</evidence>
<keyword evidence="3 7" id="KW-0540">Nuclease</keyword>
<dbReference type="PROSITE" id="PS00648">
    <property type="entry name" value="RIBONUCLEASE_P"/>
    <property type="match status" value="1"/>
</dbReference>
<keyword evidence="4 7" id="KW-0255">Endonuclease</keyword>
<keyword evidence="6 7" id="KW-0694">RNA-binding</keyword>
<dbReference type="EC" id="3.1.26.5" evidence="7 8"/>
<evidence type="ECO:0000313" key="10">
    <source>
        <dbReference type="Proteomes" id="UP000233565"/>
    </source>
</evidence>
<comment type="catalytic activity">
    <reaction evidence="7">
        <text>Endonucleolytic cleavage of RNA, removing 5'-extranucleotides from tRNA precursor.</text>
        <dbReference type="EC" id="3.1.26.5"/>
    </reaction>
</comment>
<keyword evidence="10" id="KW-1185">Reference proteome</keyword>
<dbReference type="InterPro" id="IPR020568">
    <property type="entry name" value="Ribosomal_Su5_D2-typ_SF"/>
</dbReference>
<proteinExistence type="inferred from homology"/>
<keyword evidence="5 7" id="KW-0378">Hydrolase</keyword>
<dbReference type="Gene3D" id="3.30.230.10">
    <property type="match status" value="1"/>
</dbReference>
<comment type="subunit">
    <text evidence="7">Consists of a catalytic RNA component (M1 or rnpB) and a protein subunit.</text>
</comment>
<sequence>MLSSAHRLSDSDGFRRAVRGGRRAGCSTMVVHLWVDPDADVGPTQVGFTVSKAVGNAVVRNRVKRRLRHLTREHLATLEGLPGRAALVVRALPPAAAASYADLGVDLGRTLDRVSTR</sequence>
<dbReference type="PANTHER" id="PTHR33992">
    <property type="entry name" value="RIBONUCLEASE P PROTEIN COMPONENT"/>
    <property type="match status" value="1"/>
</dbReference>
<evidence type="ECO:0000256" key="6">
    <source>
        <dbReference type="ARBA" id="ARBA00022884"/>
    </source>
</evidence>
<name>A0ABX4QZD9_9ACTN</name>
<keyword evidence="2 7" id="KW-0819">tRNA processing</keyword>
<dbReference type="RefSeq" id="WP_091199532.1">
    <property type="nucleotide sequence ID" value="NZ_FOKC01000007.1"/>
</dbReference>
<evidence type="ECO:0000256" key="7">
    <source>
        <dbReference type="HAMAP-Rule" id="MF_00227"/>
    </source>
</evidence>
<evidence type="ECO:0000313" key="9">
    <source>
        <dbReference type="EMBL" id="PKH42271.1"/>
    </source>
</evidence>
<organism evidence="9 10">
    <name type="scientific">Nocardioides alpinus</name>
    <dbReference type="NCBI Taxonomy" id="748909"/>
    <lineage>
        <taxon>Bacteria</taxon>
        <taxon>Bacillati</taxon>
        <taxon>Actinomycetota</taxon>
        <taxon>Actinomycetes</taxon>
        <taxon>Propionibacteriales</taxon>
        <taxon>Nocardioidaceae</taxon>
        <taxon>Nocardioides</taxon>
    </lineage>
</organism>
<evidence type="ECO:0000256" key="5">
    <source>
        <dbReference type="ARBA" id="ARBA00022801"/>
    </source>
</evidence>
<dbReference type="HAMAP" id="MF_00227">
    <property type="entry name" value="RNase_P"/>
    <property type="match status" value="1"/>
</dbReference>
<dbReference type="InterPro" id="IPR014721">
    <property type="entry name" value="Ribsml_uS5_D2-typ_fold_subgr"/>
</dbReference>
<gene>
    <name evidence="7 9" type="primary">rnpA</name>
    <name evidence="9" type="ORF">CXG46_07350</name>
</gene>
<dbReference type="InterPro" id="IPR020539">
    <property type="entry name" value="RNase_P_CS"/>
</dbReference>
<dbReference type="EMBL" id="PJBV01000013">
    <property type="protein sequence ID" value="PKH42271.1"/>
    <property type="molecule type" value="Genomic_DNA"/>
</dbReference>
<dbReference type="InterPro" id="IPR000100">
    <property type="entry name" value="RNase_P"/>
</dbReference>
<dbReference type="PANTHER" id="PTHR33992:SF1">
    <property type="entry name" value="RIBONUCLEASE P PROTEIN COMPONENT"/>
    <property type="match status" value="1"/>
</dbReference>
<reference evidence="9 10" key="1">
    <citation type="submission" date="2017-12" db="EMBL/GenBank/DDBJ databases">
        <title>Pharmacopeia of the Arctic Ocean.</title>
        <authorList>
            <person name="Collins E."/>
            <person name="Ducluzeau A.-L."/>
        </authorList>
    </citation>
    <scope>NUCLEOTIDE SEQUENCE [LARGE SCALE GENOMIC DNA]</scope>
    <source>
        <strain evidence="9 10">DSM 23325</strain>
    </source>
</reference>
<protein>
    <recommendedName>
        <fullName evidence="7 8">Ribonuclease P protein component</fullName>
        <shortName evidence="7">RNase P protein</shortName>
        <shortName evidence="7">RNaseP protein</shortName>
        <ecNumber evidence="7 8">3.1.26.5</ecNumber>
    </recommendedName>
    <alternativeName>
        <fullName evidence="7">Protein C5</fullName>
    </alternativeName>
</protein>